<protein>
    <submittedName>
        <fullName evidence="1">Uncharacterized protein</fullName>
    </submittedName>
</protein>
<comment type="caution">
    <text evidence="1">The sequence shown here is derived from an EMBL/GenBank/DDBJ whole genome shotgun (WGS) entry which is preliminary data.</text>
</comment>
<gene>
    <name evidence="1" type="ORF">Xkoz_03039</name>
</gene>
<name>A0A2D0L4W7_9GAMM</name>
<dbReference type="Proteomes" id="UP000221101">
    <property type="component" value="Unassembled WGS sequence"/>
</dbReference>
<accession>A0A2D0L4W7</accession>
<sequence length="116" mass="12994">MLVMQDAAQEAGAVFGKPNDDDKNYQLPPELAPLTEKAIKQGRAVRQGQSLTPFSAEELTLIQTQYVHCSSHWNSVVVKEEQIQDGVNAIELISFVNRPCEKWHRAIFNITGQEIS</sequence>
<dbReference type="AlphaFoldDB" id="A0A2D0L4W7"/>
<keyword evidence="2" id="KW-1185">Reference proteome</keyword>
<evidence type="ECO:0000313" key="1">
    <source>
        <dbReference type="EMBL" id="PHM70728.1"/>
    </source>
</evidence>
<evidence type="ECO:0000313" key="2">
    <source>
        <dbReference type="Proteomes" id="UP000221101"/>
    </source>
</evidence>
<dbReference type="EMBL" id="NJCX01000023">
    <property type="protein sequence ID" value="PHM70728.1"/>
    <property type="molecule type" value="Genomic_DNA"/>
</dbReference>
<reference evidence="1 2" key="1">
    <citation type="journal article" date="2017" name="Nat. Microbiol.">
        <title>Natural product diversity associated with the nematode symbionts Photorhabdus and Xenorhabdus.</title>
        <authorList>
            <person name="Tobias N.J."/>
            <person name="Wolff H."/>
            <person name="Djahanschiri B."/>
            <person name="Grundmann F."/>
            <person name="Kronenwerth M."/>
            <person name="Shi Y.M."/>
            <person name="Simonyi S."/>
            <person name="Grun P."/>
            <person name="Shapiro-Ilan D."/>
            <person name="Pidot S.J."/>
            <person name="Stinear T.P."/>
            <person name="Ebersberger I."/>
            <person name="Bode H.B."/>
        </authorList>
    </citation>
    <scope>NUCLEOTIDE SEQUENCE [LARGE SCALE GENOMIC DNA]</scope>
    <source>
        <strain evidence="1 2">DSM 17907</strain>
    </source>
</reference>
<organism evidence="1 2">
    <name type="scientific">Xenorhabdus kozodoii</name>
    <dbReference type="NCBI Taxonomy" id="351676"/>
    <lineage>
        <taxon>Bacteria</taxon>
        <taxon>Pseudomonadati</taxon>
        <taxon>Pseudomonadota</taxon>
        <taxon>Gammaproteobacteria</taxon>
        <taxon>Enterobacterales</taxon>
        <taxon>Morganellaceae</taxon>
        <taxon>Xenorhabdus</taxon>
    </lineage>
</organism>
<proteinExistence type="predicted"/>